<dbReference type="Pfam" id="PF00069">
    <property type="entry name" value="Pkinase"/>
    <property type="match status" value="1"/>
</dbReference>
<dbReference type="SMART" id="SM00388">
    <property type="entry name" value="HisKA"/>
    <property type="match status" value="1"/>
</dbReference>
<evidence type="ECO:0000256" key="2">
    <source>
        <dbReference type="ARBA" id="ARBA00004370"/>
    </source>
</evidence>
<protein>
    <recommendedName>
        <fullName evidence="3">histidine kinase</fullName>
        <ecNumber evidence="3">2.7.13.3</ecNumber>
    </recommendedName>
</protein>
<dbReference type="Pfam" id="PF13191">
    <property type="entry name" value="AAA_16"/>
    <property type="match status" value="1"/>
</dbReference>
<dbReference type="Gene3D" id="3.40.50.2300">
    <property type="match status" value="1"/>
</dbReference>
<dbReference type="InterPro" id="IPR003594">
    <property type="entry name" value="HATPase_dom"/>
</dbReference>
<dbReference type="SUPFAM" id="SSF47384">
    <property type="entry name" value="Homodimeric domain of signal transducing histidine kinase"/>
    <property type="match status" value="1"/>
</dbReference>
<reference evidence="18 19" key="1">
    <citation type="submission" date="2019-02" db="EMBL/GenBank/DDBJ databases">
        <title>Deep-cultivation of Planctomycetes and their phenomic and genomic characterization uncovers novel biology.</title>
        <authorList>
            <person name="Wiegand S."/>
            <person name="Jogler M."/>
            <person name="Boedeker C."/>
            <person name="Pinto D."/>
            <person name="Vollmers J."/>
            <person name="Rivas-Marin E."/>
            <person name="Kohn T."/>
            <person name="Peeters S.H."/>
            <person name="Heuer A."/>
            <person name="Rast P."/>
            <person name="Oberbeckmann S."/>
            <person name="Bunk B."/>
            <person name="Jeske O."/>
            <person name="Meyerdierks A."/>
            <person name="Storesund J.E."/>
            <person name="Kallscheuer N."/>
            <person name="Luecker S."/>
            <person name="Lage O.M."/>
            <person name="Pohl T."/>
            <person name="Merkel B.J."/>
            <person name="Hornburger P."/>
            <person name="Mueller R.-W."/>
            <person name="Bruemmer F."/>
            <person name="Labrenz M."/>
            <person name="Spormann A.M."/>
            <person name="Op Den Camp H."/>
            <person name="Overmann J."/>
            <person name="Amann R."/>
            <person name="Jetten M.S.M."/>
            <person name="Mascher T."/>
            <person name="Medema M.H."/>
            <person name="Devos D.P."/>
            <person name="Kaster A.-K."/>
            <person name="Ovreas L."/>
            <person name="Rohde M."/>
            <person name="Galperin M.Y."/>
            <person name="Jogler C."/>
        </authorList>
    </citation>
    <scope>NUCLEOTIDE SEQUENCE [LARGE SCALE GENOMIC DNA]</scope>
    <source>
        <strain evidence="18 19">Poly41</strain>
    </source>
</reference>
<dbReference type="Gene3D" id="3.30.565.10">
    <property type="entry name" value="Histidine kinase-like ATPase, C-terminal domain"/>
    <property type="match status" value="1"/>
</dbReference>
<dbReference type="Pfam" id="PF00072">
    <property type="entry name" value="Response_reg"/>
    <property type="match status" value="1"/>
</dbReference>
<keyword evidence="12" id="KW-0472">Membrane</keyword>
<accession>A0A5C6DWJ4</accession>
<dbReference type="CDD" id="cd00082">
    <property type="entry name" value="HisKA"/>
    <property type="match status" value="1"/>
</dbReference>
<evidence type="ECO:0000259" key="16">
    <source>
        <dbReference type="PROSITE" id="PS50109"/>
    </source>
</evidence>
<dbReference type="Pfam" id="PF00512">
    <property type="entry name" value="HisKA"/>
    <property type="match status" value="1"/>
</dbReference>
<dbReference type="PANTHER" id="PTHR45339:SF1">
    <property type="entry name" value="HYBRID SIGNAL TRANSDUCTION HISTIDINE KINASE J"/>
    <property type="match status" value="1"/>
</dbReference>
<dbReference type="InterPro" id="IPR001789">
    <property type="entry name" value="Sig_transdc_resp-reg_receiver"/>
</dbReference>
<dbReference type="InterPro" id="IPR011006">
    <property type="entry name" value="CheY-like_superfamily"/>
</dbReference>
<comment type="subcellular location">
    <subcellularLocation>
        <location evidence="2">Membrane</location>
    </subcellularLocation>
</comment>
<dbReference type="InterPro" id="IPR011990">
    <property type="entry name" value="TPR-like_helical_dom_sf"/>
</dbReference>
<keyword evidence="4 13" id="KW-0597">Phosphoprotein</keyword>
<dbReference type="EMBL" id="SJPV01000001">
    <property type="protein sequence ID" value="TWU41773.1"/>
    <property type="molecule type" value="Genomic_DNA"/>
</dbReference>
<dbReference type="Gene3D" id="3.30.450.40">
    <property type="match status" value="1"/>
</dbReference>
<dbReference type="SMART" id="SM00065">
    <property type="entry name" value="GAF"/>
    <property type="match status" value="1"/>
</dbReference>
<evidence type="ECO:0000256" key="13">
    <source>
        <dbReference type="PROSITE-ProRule" id="PRU00169"/>
    </source>
</evidence>
<dbReference type="GO" id="GO:0005524">
    <property type="term" value="F:ATP binding"/>
    <property type="evidence" value="ECO:0007669"/>
    <property type="project" value="UniProtKB-KW"/>
</dbReference>
<dbReference type="InterPro" id="IPR036890">
    <property type="entry name" value="HATPase_C_sf"/>
</dbReference>
<evidence type="ECO:0000256" key="9">
    <source>
        <dbReference type="ARBA" id="ARBA00022840"/>
    </source>
</evidence>
<comment type="catalytic activity">
    <reaction evidence="1">
        <text>ATP + protein L-histidine = ADP + protein N-phospho-L-histidine.</text>
        <dbReference type="EC" id="2.7.13.3"/>
    </reaction>
</comment>
<dbReference type="Gene3D" id="1.10.510.10">
    <property type="entry name" value="Transferase(Phosphotransferase) domain 1"/>
    <property type="match status" value="1"/>
</dbReference>
<keyword evidence="14" id="KW-0175">Coiled coil</keyword>
<keyword evidence="19" id="KW-1185">Reference proteome</keyword>
<dbReference type="Pfam" id="PF02518">
    <property type="entry name" value="HATPase_c"/>
    <property type="match status" value="1"/>
</dbReference>
<proteinExistence type="predicted"/>
<keyword evidence="9" id="KW-0067">ATP-binding</keyword>
<dbReference type="InterPro" id="IPR005467">
    <property type="entry name" value="His_kinase_dom"/>
</dbReference>
<dbReference type="OrthoDB" id="9762493at2"/>
<keyword evidence="5 18" id="KW-0808">Transferase</keyword>
<evidence type="ECO:0000256" key="4">
    <source>
        <dbReference type="ARBA" id="ARBA00022553"/>
    </source>
</evidence>
<keyword evidence="11" id="KW-0902">Two-component regulatory system</keyword>
<feature type="domain" description="Protein kinase" evidence="15">
    <location>
        <begin position="1"/>
        <end position="271"/>
    </location>
</feature>
<keyword evidence="8" id="KW-0418">Kinase</keyword>
<dbReference type="PROSITE" id="PS50011">
    <property type="entry name" value="PROTEIN_KINASE_DOM"/>
    <property type="match status" value="1"/>
</dbReference>
<evidence type="ECO:0000256" key="7">
    <source>
        <dbReference type="ARBA" id="ARBA00022741"/>
    </source>
</evidence>
<dbReference type="PROSITE" id="PS50110">
    <property type="entry name" value="RESPONSE_REGULATORY"/>
    <property type="match status" value="1"/>
</dbReference>
<dbReference type="SMART" id="SM00220">
    <property type="entry name" value="S_TKc"/>
    <property type="match status" value="1"/>
</dbReference>
<dbReference type="PANTHER" id="PTHR45339">
    <property type="entry name" value="HYBRID SIGNAL TRANSDUCTION HISTIDINE KINASE J"/>
    <property type="match status" value="1"/>
</dbReference>
<feature type="domain" description="Histidine kinase" evidence="16">
    <location>
        <begin position="1450"/>
        <end position="1671"/>
    </location>
</feature>
<dbReference type="PRINTS" id="PR00344">
    <property type="entry name" value="BCTRLSENSOR"/>
</dbReference>
<dbReference type="FunFam" id="1.10.287.130:FF:000004">
    <property type="entry name" value="Ethylene receptor 1"/>
    <property type="match status" value="1"/>
</dbReference>
<evidence type="ECO:0000256" key="3">
    <source>
        <dbReference type="ARBA" id="ARBA00012438"/>
    </source>
</evidence>
<dbReference type="Gene3D" id="1.25.40.10">
    <property type="entry name" value="Tetratricopeptide repeat domain"/>
    <property type="match status" value="3"/>
</dbReference>
<dbReference type="InterPro" id="IPR029016">
    <property type="entry name" value="GAF-like_dom_sf"/>
</dbReference>
<feature type="domain" description="Response regulatory" evidence="17">
    <location>
        <begin position="1719"/>
        <end position="1837"/>
    </location>
</feature>
<dbReference type="SMART" id="SM00387">
    <property type="entry name" value="HATPase_c"/>
    <property type="match status" value="1"/>
</dbReference>
<dbReference type="SUPFAM" id="SSF56112">
    <property type="entry name" value="Protein kinase-like (PK-like)"/>
    <property type="match status" value="1"/>
</dbReference>
<dbReference type="InterPro" id="IPR036097">
    <property type="entry name" value="HisK_dim/P_sf"/>
</dbReference>
<dbReference type="SUPFAM" id="SSF48452">
    <property type="entry name" value="TPR-like"/>
    <property type="match status" value="1"/>
</dbReference>
<evidence type="ECO:0000259" key="15">
    <source>
        <dbReference type="PROSITE" id="PS50011"/>
    </source>
</evidence>
<sequence length="1874" mass="207153">MMQVAATFPELRGYVPASELQFAGPIATCRVQSSSSSGLYTAEWLDESRTSPELFALVRKQWRNNAKHQPKGSLRQHLLVDDDGVLARVVALPTGQPLRDWLLERRYSLSEALATAIEVSECLVQWHAMSLVHGWLNSHCLYRSDDGLIEIQDASLSNLHAEDDFLTLELADLAFLSPESSGSLAREIRSASDLYSVGVLLFTMIAGRLPIEASNASDYLNRQLCDEAPRLRELGLDVPKPLDDLVSRLLQRDPRDRYQTATALRYDLDWIAQCDTPNGRSTRFAIGTQDVRQAMTEPALVGRESDLAGAQRSMETACSGEFQLQIVTGSEPSCRRSFVDEIERIATSRSMIVLRSGTTTTTNPKPLQSIERVLATIAQLCAGDASLSSRLSLATTEHAATLAELLPDLASLWPTADQVTGPDAYGSQRAQIALEELFAALAHERGGVTILFDDLDSADVLTRNVVRSLIERAEQESGNSLFLMITCDSTASLPYTQNHSVRYLAPLTDEAMRLHLESSAGKLDDSIKHSIVEVAGGSPTRASAMLRRMMDSKAIRPTDEGWVAEGLLIDALRVDESFAELLERQVSELSSREVKVMATAAVVGVRFEMGVLANVAGVRYADALEVVTDALSRRLLWRDAQAGWLRFANDQIHQQLYMSLDSSQRQLLHQQTALYQEKQDPTNVFDLAFHYDAAGIGSAALKYALEAAQNARQRHSLSVAEDQLTIAKRWVSRHDLATGLLISEGLGEIHLLTGRYTTAAVFLAEALALAQTPLEKSRVRQQIGEVAFKRGRFVDAATEYEQALVTTGIHLPSNVVTMLVCLLFQVVRQVMHAALPRVLVARLGPPSELERLRLQLLSRLSRVYWFSRHRLWTLGNHLHSLNEAERYAPSETLAAIYSEHGPVMSLLRWFSRADQYIERSLQIRRDRGDVWGQGQSRHYQCVVKLAACQFQEAIDTSSTAVELLRQTGDFWEMNMARYQAANAQYRIGDLLGAVETASKMYHSGQEIGDVQATGISLDVWARSSPSTLPLELVKHEAALNRLDAQSHAQTQLAYAVVLLHHHRTNDAVEVLQEAIERCRLAGHLNTYISPAYAWLATAMRQRFEETDRRDGRRLQRRFKAARRAARQAYRISKAYPADRAHCLREIALLDAMQGKTDRSIRHLHRSLAVAIEFNQLVEQRDTLQILADLYQHEPERLGSFPKLQRARLDHLNECIQEVHRPLTESVSIPVNLSLADRFVTLLQSGRRIAQALTANGVYLQTSDSARRLLRAQHVDIALIRRHQTDVQFCCWSEARLDANGQCRIDANGALLQTAFDQGHAVCHAEQRPRGCTSSGSALAAPIVFRGEIVAMMLVSHTELQDLFGNDELRIAEFVTTLAGAALENADGFKQLQQMNDTLEQRVFERTQAAEERAIQLAERNDQLREIEGQLREAIKAANAANEAKSRFLATMSHEIRTPLNGILGMTRLAQQTSQDPRQTNYLDTVHESGQSLLTLINDLLDFSKLEAGKMELEQIPFGLDPLAGEISRLMAASAWQKGVELICDVASDVPDVVMGDPSRLRQIIVNLIGNAIKFTDNGFVAFRIQSRPVADLSVMISIEVQDSGVGIPADKQAKVFESFSQADSSTTRRYGGTGLGLAICRELAEMMGGSIELSSAVGLGSTFTVMIPMQIADPQTIQEFAAGQATEDNALVGIVNPGKPASPLTFGIEASARESRATRILVAEDGIINQEVIVGILEMEGYEVVVANDGEQAVQLASSGTYDLCLMDVDMPKMDGIDATKAIRKLPSESSRLLPIIAMTAHSGAQIWQDCSKAGMDGHLPKPIEPDTLFETIAHFAGKTTHASLSAERHSKRITEFSTTAFQTLAIPRHGSDE</sequence>
<dbReference type="InterPro" id="IPR011009">
    <property type="entry name" value="Kinase-like_dom_sf"/>
</dbReference>
<keyword evidence="7" id="KW-0547">Nucleotide-binding</keyword>
<keyword evidence="6" id="KW-0812">Transmembrane</keyword>
<evidence type="ECO:0000256" key="6">
    <source>
        <dbReference type="ARBA" id="ARBA00022692"/>
    </source>
</evidence>
<feature type="coiled-coil region" evidence="14">
    <location>
        <begin position="1406"/>
        <end position="1443"/>
    </location>
</feature>
<dbReference type="FunFam" id="3.30.565.10:FF:000010">
    <property type="entry name" value="Sensor histidine kinase RcsC"/>
    <property type="match status" value="1"/>
</dbReference>
<dbReference type="SMART" id="SM00448">
    <property type="entry name" value="REC"/>
    <property type="match status" value="1"/>
</dbReference>
<evidence type="ECO:0000256" key="10">
    <source>
        <dbReference type="ARBA" id="ARBA00022989"/>
    </source>
</evidence>
<evidence type="ECO:0000313" key="18">
    <source>
        <dbReference type="EMBL" id="TWU41773.1"/>
    </source>
</evidence>
<dbReference type="InterPro" id="IPR000719">
    <property type="entry name" value="Prot_kinase_dom"/>
</dbReference>
<dbReference type="SUPFAM" id="SSF52172">
    <property type="entry name" value="CheY-like"/>
    <property type="match status" value="1"/>
</dbReference>
<dbReference type="InterPro" id="IPR003661">
    <property type="entry name" value="HisK_dim/P_dom"/>
</dbReference>
<evidence type="ECO:0000313" key="19">
    <source>
        <dbReference type="Proteomes" id="UP000319143"/>
    </source>
</evidence>
<keyword evidence="10" id="KW-1133">Transmembrane helix</keyword>
<feature type="modified residue" description="4-aspartylphosphate" evidence="13">
    <location>
        <position position="1768"/>
    </location>
</feature>
<evidence type="ECO:0000256" key="1">
    <source>
        <dbReference type="ARBA" id="ARBA00000085"/>
    </source>
</evidence>
<organism evidence="18 19">
    <name type="scientific">Novipirellula artificiosorum</name>
    <dbReference type="NCBI Taxonomy" id="2528016"/>
    <lineage>
        <taxon>Bacteria</taxon>
        <taxon>Pseudomonadati</taxon>
        <taxon>Planctomycetota</taxon>
        <taxon>Planctomycetia</taxon>
        <taxon>Pirellulales</taxon>
        <taxon>Pirellulaceae</taxon>
        <taxon>Novipirellula</taxon>
    </lineage>
</organism>
<dbReference type="SUPFAM" id="SSF55781">
    <property type="entry name" value="GAF domain-like"/>
    <property type="match status" value="1"/>
</dbReference>
<evidence type="ECO:0000256" key="12">
    <source>
        <dbReference type="ARBA" id="ARBA00023136"/>
    </source>
</evidence>
<evidence type="ECO:0000256" key="11">
    <source>
        <dbReference type="ARBA" id="ARBA00023012"/>
    </source>
</evidence>
<dbReference type="CDD" id="cd17546">
    <property type="entry name" value="REC_hyHK_CKI1_RcsC-like"/>
    <property type="match status" value="1"/>
</dbReference>
<dbReference type="EC" id="2.7.13.3" evidence="3"/>
<evidence type="ECO:0000259" key="17">
    <source>
        <dbReference type="PROSITE" id="PS50110"/>
    </source>
</evidence>
<dbReference type="GO" id="GO:0016020">
    <property type="term" value="C:membrane"/>
    <property type="evidence" value="ECO:0007669"/>
    <property type="project" value="UniProtKB-SubCell"/>
</dbReference>
<evidence type="ECO:0000256" key="14">
    <source>
        <dbReference type="SAM" id="Coils"/>
    </source>
</evidence>
<gene>
    <name evidence="18" type="primary">rpfC_1</name>
    <name evidence="18" type="ORF">Poly41_00650</name>
</gene>
<dbReference type="InterPro" id="IPR041664">
    <property type="entry name" value="AAA_16"/>
</dbReference>
<dbReference type="GO" id="GO:0000155">
    <property type="term" value="F:phosphorelay sensor kinase activity"/>
    <property type="evidence" value="ECO:0007669"/>
    <property type="project" value="InterPro"/>
</dbReference>
<comment type="caution">
    <text evidence="18">The sequence shown here is derived from an EMBL/GenBank/DDBJ whole genome shotgun (WGS) entry which is preliminary data.</text>
</comment>
<dbReference type="CDD" id="cd16922">
    <property type="entry name" value="HATPase_EvgS-ArcB-TorS-like"/>
    <property type="match status" value="1"/>
</dbReference>
<dbReference type="InterPro" id="IPR004358">
    <property type="entry name" value="Sig_transdc_His_kin-like_C"/>
</dbReference>
<dbReference type="PROSITE" id="PS50109">
    <property type="entry name" value="HIS_KIN"/>
    <property type="match status" value="1"/>
</dbReference>
<evidence type="ECO:0000256" key="5">
    <source>
        <dbReference type="ARBA" id="ARBA00022679"/>
    </source>
</evidence>
<evidence type="ECO:0000256" key="8">
    <source>
        <dbReference type="ARBA" id="ARBA00022777"/>
    </source>
</evidence>
<dbReference type="Gene3D" id="1.10.287.130">
    <property type="match status" value="1"/>
</dbReference>
<dbReference type="Proteomes" id="UP000319143">
    <property type="component" value="Unassembled WGS sequence"/>
</dbReference>
<dbReference type="SUPFAM" id="SSF55874">
    <property type="entry name" value="ATPase domain of HSP90 chaperone/DNA topoisomerase II/histidine kinase"/>
    <property type="match status" value="1"/>
</dbReference>
<dbReference type="InterPro" id="IPR003018">
    <property type="entry name" value="GAF"/>
</dbReference>
<dbReference type="RefSeq" id="WP_146523951.1">
    <property type="nucleotide sequence ID" value="NZ_SJPV01000001.1"/>
</dbReference>
<name>A0A5C6DWJ4_9BACT</name>